<evidence type="ECO:0000256" key="1">
    <source>
        <dbReference type="SAM" id="MobiDB-lite"/>
    </source>
</evidence>
<reference evidence="2" key="1">
    <citation type="submission" date="2014-09" db="EMBL/GenBank/DDBJ databases">
        <authorList>
            <person name="Magalhaes I.L.F."/>
            <person name="Oliveira U."/>
            <person name="Santos F.R."/>
            <person name="Vidigal T.H.D.A."/>
            <person name="Brescovit A.D."/>
            <person name="Santos A.J."/>
        </authorList>
    </citation>
    <scope>NUCLEOTIDE SEQUENCE</scope>
    <source>
        <tissue evidence="2">Shoot tissue taken approximately 20 cm above the soil surface</tissue>
    </source>
</reference>
<protein>
    <submittedName>
        <fullName evidence="2">Uncharacterized protein</fullName>
    </submittedName>
</protein>
<proteinExistence type="predicted"/>
<dbReference type="EMBL" id="GBRH01174826">
    <property type="protein sequence ID" value="JAE23070.1"/>
    <property type="molecule type" value="Transcribed_RNA"/>
</dbReference>
<reference evidence="2" key="2">
    <citation type="journal article" date="2015" name="Data Brief">
        <title>Shoot transcriptome of the giant reed, Arundo donax.</title>
        <authorList>
            <person name="Barrero R.A."/>
            <person name="Guerrero F.D."/>
            <person name="Moolhuijzen P."/>
            <person name="Goolsby J.A."/>
            <person name="Tidwell J."/>
            <person name="Bellgard S.E."/>
            <person name="Bellgard M.I."/>
        </authorList>
    </citation>
    <scope>NUCLEOTIDE SEQUENCE</scope>
    <source>
        <tissue evidence="2">Shoot tissue taken approximately 20 cm above the soil surface</tissue>
    </source>
</reference>
<organism evidence="2">
    <name type="scientific">Arundo donax</name>
    <name type="common">Giant reed</name>
    <name type="synonym">Donax arundinaceus</name>
    <dbReference type="NCBI Taxonomy" id="35708"/>
    <lineage>
        <taxon>Eukaryota</taxon>
        <taxon>Viridiplantae</taxon>
        <taxon>Streptophyta</taxon>
        <taxon>Embryophyta</taxon>
        <taxon>Tracheophyta</taxon>
        <taxon>Spermatophyta</taxon>
        <taxon>Magnoliopsida</taxon>
        <taxon>Liliopsida</taxon>
        <taxon>Poales</taxon>
        <taxon>Poaceae</taxon>
        <taxon>PACMAD clade</taxon>
        <taxon>Arundinoideae</taxon>
        <taxon>Arundineae</taxon>
        <taxon>Arundo</taxon>
    </lineage>
</organism>
<name>A0A0A9GDC3_ARUDO</name>
<feature type="region of interest" description="Disordered" evidence="1">
    <location>
        <begin position="1"/>
        <end position="38"/>
    </location>
</feature>
<accession>A0A0A9GDC3</accession>
<dbReference type="AlphaFoldDB" id="A0A0A9GDC3"/>
<feature type="compositionally biased region" description="Low complexity" evidence="1">
    <location>
        <begin position="1"/>
        <end position="10"/>
    </location>
</feature>
<sequence length="38" mass="4141">MAAGLTPSRTHAARARSPARRTRKAHPPPRASEVKPRP</sequence>
<feature type="compositionally biased region" description="Basic residues" evidence="1">
    <location>
        <begin position="11"/>
        <end position="27"/>
    </location>
</feature>
<evidence type="ECO:0000313" key="2">
    <source>
        <dbReference type="EMBL" id="JAE23070.1"/>
    </source>
</evidence>